<evidence type="ECO:0000313" key="2">
    <source>
        <dbReference type="EMBL" id="TQV81043.1"/>
    </source>
</evidence>
<proteinExistence type="predicted"/>
<dbReference type="EMBL" id="VHSG01000009">
    <property type="protein sequence ID" value="TQV81043.1"/>
    <property type="molecule type" value="Genomic_DNA"/>
</dbReference>
<reference evidence="2 3" key="1">
    <citation type="submission" date="2019-06" db="EMBL/GenBank/DDBJ databases">
        <title>Whole genome sequence for Cellvibrionaceae sp. R142.</title>
        <authorList>
            <person name="Wang G."/>
        </authorList>
    </citation>
    <scope>NUCLEOTIDE SEQUENCE [LARGE SCALE GENOMIC DNA]</scope>
    <source>
        <strain evidence="2 3">R142</strain>
    </source>
</reference>
<gene>
    <name evidence="2" type="ORF">FKG94_10125</name>
</gene>
<dbReference type="RefSeq" id="WP_142904095.1">
    <property type="nucleotide sequence ID" value="NZ_ML660091.1"/>
</dbReference>
<organism evidence="2 3">
    <name type="scientific">Exilibacterium tricleocarpae</name>
    <dbReference type="NCBI Taxonomy" id="2591008"/>
    <lineage>
        <taxon>Bacteria</taxon>
        <taxon>Pseudomonadati</taxon>
        <taxon>Pseudomonadota</taxon>
        <taxon>Gammaproteobacteria</taxon>
        <taxon>Cellvibrionales</taxon>
        <taxon>Cellvibrionaceae</taxon>
        <taxon>Exilibacterium</taxon>
    </lineage>
</organism>
<comment type="caution">
    <text evidence="2">The sequence shown here is derived from an EMBL/GenBank/DDBJ whole genome shotgun (WGS) entry which is preliminary data.</text>
</comment>
<evidence type="ECO:0000256" key="1">
    <source>
        <dbReference type="SAM" id="MobiDB-lite"/>
    </source>
</evidence>
<dbReference type="Proteomes" id="UP000319732">
    <property type="component" value="Unassembled WGS sequence"/>
</dbReference>
<protein>
    <submittedName>
        <fullName evidence="2">Uncharacterized protein</fullName>
    </submittedName>
</protein>
<accession>A0A545TUZ1</accession>
<sequence>MEAKEWLASMPAYFPAVFYQTPLNHNPLIGNNQIHTVGNVYDVLCFVLQAIARSRENELQLSESETNGIYQVIETCGDALHFEIVRRPDGGEPDEDRDESDTGSES</sequence>
<evidence type="ECO:0000313" key="3">
    <source>
        <dbReference type="Proteomes" id="UP000319732"/>
    </source>
</evidence>
<dbReference type="AlphaFoldDB" id="A0A545TUZ1"/>
<name>A0A545TUZ1_9GAMM</name>
<feature type="region of interest" description="Disordered" evidence="1">
    <location>
        <begin position="84"/>
        <end position="106"/>
    </location>
</feature>
<feature type="compositionally biased region" description="Acidic residues" evidence="1">
    <location>
        <begin position="91"/>
        <end position="106"/>
    </location>
</feature>
<keyword evidence="3" id="KW-1185">Reference proteome</keyword>